<name>A0A557QJV5_9RHOO</name>
<dbReference type="Proteomes" id="UP000319502">
    <property type="component" value="Unassembled WGS sequence"/>
</dbReference>
<keyword evidence="2" id="KW-1133">Transmembrane helix</keyword>
<keyword evidence="4" id="KW-1185">Reference proteome</keyword>
<feature type="region of interest" description="Disordered" evidence="1">
    <location>
        <begin position="35"/>
        <end position="55"/>
    </location>
</feature>
<feature type="transmembrane region" description="Helical" evidence="2">
    <location>
        <begin position="64"/>
        <end position="83"/>
    </location>
</feature>
<evidence type="ECO:0000313" key="4">
    <source>
        <dbReference type="Proteomes" id="UP000319502"/>
    </source>
</evidence>
<feature type="transmembrane region" description="Helical" evidence="2">
    <location>
        <begin position="95"/>
        <end position="124"/>
    </location>
</feature>
<protein>
    <submittedName>
        <fullName evidence="3">Uncharacterized protein</fullName>
    </submittedName>
</protein>
<comment type="caution">
    <text evidence="3">The sequence shown here is derived from an EMBL/GenBank/DDBJ whole genome shotgun (WGS) entry which is preliminary data.</text>
</comment>
<evidence type="ECO:0000256" key="1">
    <source>
        <dbReference type="SAM" id="MobiDB-lite"/>
    </source>
</evidence>
<keyword evidence="2" id="KW-0472">Membrane</keyword>
<gene>
    <name evidence="3" type="ORF">FHP91_15405</name>
</gene>
<accession>A0A557QJV5</accession>
<organism evidence="3 4">
    <name type="scientific">Denitromonas halophila</name>
    <dbReference type="NCBI Taxonomy" id="1629404"/>
    <lineage>
        <taxon>Bacteria</taxon>
        <taxon>Pseudomonadati</taxon>
        <taxon>Pseudomonadota</taxon>
        <taxon>Betaproteobacteria</taxon>
        <taxon>Rhodocyclales</taxon>
        <taxon>Zoogloeaceae</taxon>
        <taxon>Denitromonas</taxon>
    </lineage>
</organism>
<reference evidence="3 4" key="1">
    <citation type="submission" date="2019-07" db="EMBL/GenBank/DDBJ databases">
        <title>The pathways for chlorine oxyanion respiration interact through the shared metabolite chlorate.</title>
        <authorList>
            <person name="Barnum T.P."/>
            <person name="Cheng Y."/>
            <person name="Hill K.A."/>
            <person name="Lucas L.N."/>
            <person name="Carlson H.K."/>
            <person name="Coates J.D."/>
        </authorList>
    </citation>
    <scope>NUCLEOTIDE SEQUENCE [LARGE SCALE GENOMIC DNA]</scope>
    <source>
        <strain evidence="3 4">SFB-3</strain>
    </source>
</reference>
<sequence length="133" mass="14565">MGSVFFLSVVFLFVGVPLLIIYGCYRSDSKRHDRLANEAGQSTEDRSGEGCTPQPEGPLFRRSTVLFGVSVLTLALAVEGWLHPIPPSTHRTLLAFAHMLLVPIFGNYTDAAFMLMGSVFFFVIAQRGRAAGK</sequence>
<evidence type="ECO:0000256" key="2">
    <source>
        <dbReference type="SAM" id="Phobius"/>
    </source>
</evidence>
<dbReference type="RefSeq" id="WP_144310429.1">
    <property type="nucleotide sequence ID" value="NZ_VMNK01000015.1"/>
</dbReference>
<proteinExistence type="predicted"/>
<evidence type="ECO:0000313" key="3">
    <source>
        <dbReference type="EMBL" id="TVO53184.1"/>
    </source>
</evidence>
<feature type="transmembrane region" description="Helical" evidence="2">
    <location>
        <begin position="6"/>
        <end position="25"/>
    </location>
</feature>
<dbReference type="EMBL" id="VMNK01000015">
    <property type="protein sequence ID" value="TVO53184.1"/>
    <property type="molecule type" value="Genomic_DNA"/>
</dbReference>
<dbReference type="AlphaFoldDB" id="A0A557QJV5"/>
<keyword evidence="2" id="KW-0812">Transmembrane</keyword>